<accession>A0ABP2KV97</accession>
<gene>
    <name evidence="1" type="ORF">HMPREF9445_00607</name>
</gene>
<keyword evidence="2" id="KW-1185">Reference proteome</keyword>
<comment type="caution">
    <text evidence="1">The sequence shown here is derived from an EMBL/GenBank/DDBJ whole genome shotgun (WGS) entry which is preliminary data.</text>
</comment>
<evidence type="ECO:0000313" key="2">
    <source>
        <dbReference type="Proteomes" id="UP000010321"/>
    </source>
</evidence>
<reference evidence="1 2" key="1">
    <citation type="submission" date="2011-02" db="EMBL/GenBank/DDBJ databases">
        <authorList>
            <person name="Weinstock G."/>
            <person name="Sodergren E."/>
            <person name="Clifton S."/>
            <person name="Fulton L."/>
            <person name="Fulton B."/>
            <person name="Courtney L."/>
            <person name="Fronick C."/>
            <person name="Harrison M."/>
            <person name="Strong C."/>
            <person name="Farmer C."/>
            <person name="Delahaunty K."/>
            <person name="Markovic C."/>
            <person name="Hall O."/>
            <person name="Minx P."/>
            <person name="Tomlinson C."/>
            <person name="Mitreva M."/>
            <person name="Hou S."/>
            <person name="Chen J."/>
            <person name="Wollam A."/>
            <person name="Pepin K.H."/>
            <person name="Johnson M."/>
            <person name="Bhonagiri V."/>
            <person name="Zhang X."/>
            <person name="Suruliraj S."/>
            <person name="Warren W."/>
            <person name="Chinwalla A."/>
            <person name="Mardis E.R."/>
            <person name="Wilson R.K."/>
        </authorList>
    </citation>
    <scope>NUCLEOTIDE SEQUENCE [LARGE SCALE GENOMIC DNA]</scope>
    <source>
        <strain evidence="1 2">YIT 12056</strain>
    </source>
</reference>
<sequence>MRVCARTGVFFLFFLRKIADSLERGIYPPAFLHGVGDFFYSQQVSGDCFARV</sequence>
<dbReference type="Proteomes" id="UP000010321">
    <property type="component" value="Unassembled WGS sequence"/>
</dbReference>
<evidence type="ECO:0000313" key="1">
    <source>
        <dbReference type="EMBL" id="EGF54258.1"/>
    </source>
</evidence>
<organism evidence="1 2">
    <name type="scientific">Bacteroides clarus YIT 12056</name>
    <dbReference type="NCBI Taxonomy" id="762984"/>
    <lineage>
        <taxon>Bacteria</taxon>
        <taxon>Pseudomonadati</taxon>
        <taxon>Bacteroidota</taxon>
        <taxon>Bacteroidia</taxon>
        <taxon>Bacteroidales</taxon>
        <taxon>Bacteroidaceae</taxon>
        <taxon>Bacteroides</taxon>
    </lineage>
</organism>
<protein>
    <submittedName>
        <fullName evidence="1">Uncharacterized protein</fullName>
    </submittedName>
</protein>
<dbReference type="EMBL" id="AFBM01000006">
    <property type="protein sequence ID" value="EGF54258.1"/>
    <property type="molecule type" value="Genomic_DNA"/>
</dbReference>
<name>A0ABP2KV97_9BACE</name>
<proteinExistence type="predicted"/>